<dbReference type="InterPro" id="IPR003673">
    <property type="entry name" value="CoA-Trfase_fam_III"/>
</dbReference>
<gene>
    <name evidence="2" type="ORF">SAMN05421543_11652</name>
</gene>
<dbReference type="InterPro" id="IPR044855">
    <property type="entry name" value="CoA-Trfase_III_dom3_sf"/>
</dbReference>
<dbReference type="SUPFAM" id="SSF89796">
    <property type="entry name" value="CoA-transferase family III (CaiB/BaiF)"/>
    <property type="match status" value="1"/>
</dbReference>
<reference evidence="3" key="1">
    <citation type="submission" date="2016-10" db="EMBL/GenBank/DDBJ databases">
        <authorList>
            <person name="Varghese N."/>
        </authorList>
    </citation>
    <scope>NUCLEOTIDE SEQUENCE [LARGE SCALE GENOMIC DNA]</scope>
    <source>
        <strain evidence="3">DSM 17980</strain>
    </source>
</reference>
<evidence type="ECO:0000256" key="1">
    <source>
        <dbReference type="ARBA" id="ARBA00022679"/>
    </source>
</evidence>
<dbReference type="eggNOG" id="COG1804">
    <property type="taxonomic scope" value="Bacteria"/>
</dbReference>
<dbReference type="PANTHER" id="PTHR48207">
    <property type="entry name" value="SUCCINATE--HYDROXYMETHYLGLUTARATE COA-TRANSFERASE"/>
    <property type="match status" value="1"/>
</dbReference>
<evidence type="ECO:0000313" key="2">
    <source>
        <dbReference type="EMBL" id="SFU97361.1"/>
    </source>
</evidence>
<accession>A0A1I7KIV5</accession>
<dbReference type="Pfam" id="PF02515">
    <property type="entry name" value="CoA_transf_3"/>
    <property type="match status" value="1"/>
</dbReference>
<dbReference type="OrthoDB" id="9797653at2"/>
<protein>
    <submittedName>
        <fullName evidence="2">Formyl-CoA transferase/CoA:oxalate CoA-transferase</fullName>
    </submittedName>
</protein>
<dbReference type="AlphaFoldDB" id="A0A1I7KIV5"/>
<keyword evidence="1 2" id="KW-0808">Transferase</keyword>
<dbReference type="STRING" id="392015.SAMN05421543_11652"/>
<dbReference type="Gene3D" id="3.30.1540.10">
    <property type="entry name" value="formyl-coa transferase, domain 3"/>
    <property type="match status" value="1"/>
</dbReference>
<keyword evidence="3" id="KW-1185">Reference proteome</keyword>
<organism evidence="2 3">
    <name type="scientific">Alicyclobacillus macrosporangiidus</name>
    <dbReference type="NCBI Taxonomy" id="392015"/>
    <lineage>
        <taxon>Bacteria</taxon>
        <taxon>Bacillati</taxon>
        <taxon>Bacillota</taxon>
        <taxon>Bacilli</taxon>
        <taxon>Bacillales</taxon>
        <taxon>Alicyclobacillaceae</taxon>
        <taxon>Alicyclobacillus</taxon>
    </lineage>
</organism>
<sequence length="396" mass="44064">MGYLSDITIIDLTRILSGPFCTMYFADMGANVIKVEPPGGDDTRTWGPPFIEGESAYFLSINRNKRSIVLDLKSDQGKSVLRRLIAKADVVVENFRPGTLERLGFGFEELKRINPRIILASISGFGQTGRYRDEPGYDVIAQGMGGLMSVTGEPDGPPVKPGFSLADVGAGMWAIIGILTALHHRDRTGEPQWVDASLLETMISMQTYIAGNFFASGKNPRPMGSAHPNICPYQAFPASDGYFNLAVGNDKMWRQCCEAIGEPQWAEDERFRTNPDRVMNRDVLIPMLEEKFRQRTVREWVDLFRSIRIPCGPIYRLSELYDDPYVMEREMVTTVEHPTAGTVKTVGVPVKFHHGEGGVRPFAAPPLLGQHTEEVLREFGIPEEEIRAVAGEKPGN</sequence>
<name>A0A1I7KIV5_9BACL</name>
<dbReference type="InterPro" id="IPR050483">
    <property type="entry name" value="CoA-transferase_III_domain"/>
</dbReference>
<proteinExistence type="predicted"/>
<dbReference type="EMBL" id="FPBV01000016">
    <property type="protein sequence ID" value="SFU97361.1"/>
    <property type="molecule type" value="Genomic_DNA"/>
</dbReference>
<dbReference type="Gene3D" id="3.40.50.10540">
    <property type="entry name" value="Crotonobetainyl-coa:carnitine coa-transferase, domain 1"/>
    <property type="match status" value="1"/>
</dbReference>
<dbReference type="RefSeq" id="WP_074954279.1">
    <property type="nucleotide sequence ID" value="NZ_FPBV01000016.1"/>
</dbReference>
<dbReference type="PANTHER" id="PTHR48207:SF3">
    <property type="entry name" value="SUCCINATE--HYDROXYMETHYLGLUTARATE COA-TRANSFERASE"/>
    <property type="match status" value="1"/>
</dbReference>
<evidence type="ECO:0000313" key="3">
    <source>
        <dbReference type="Proteomes" id="UP000183508"/>
    </source>
</evidence>
<dbReference type="Proteomes" id="UP000183508">
    <property type="component" value="Unassembled WGS sequence"/>
</dbReference>
<dbReference type="GO" id="GO:0008410">
    <property type="term" value="F:CoA-transferase activity"/>
    <property type="evidence" value="ECO:0007669"/>
    <property type="project" value="TreeGrafter"/>
</dbReference>
<dbReference type="InterPro" id="IPR023606">
    <property type="entry name" value="CoA-Trfase_III_dom_1_sf"/>
</dbReference>